<accession>A0ACB8DW28</accession>
<sequence>MHYRFPRQGELREEWALAVCRSPAWAPSQWSVVCSEHFGHGDLASGTKGQGHLMVNAVPSLAGPTKISSAKKSARRHNHSCKPDLKPPLY</sequence>
<comment type="caution">
    <text evidence="1">The sequence shown here is derived from an EMBL/GenBank/DDBJ whole genome shotgun (WGS) entry which is preliminary data.</text>
</comment>
<name>A0ACB8DW28_DERSI</name>
<protein>
    <submittedName>
        <fullName evidence="1">Uncharacterized protein</fullName>
    </submittedName>
</protein>
<dbReference type="EMBL" id="CM023470">
    <property type="protein sequence ID" value="KAH7978722.1"/>
    <property type="molecule type" value="Genomic_DNA"/>
</dbReference>
<keyword evidence="2" id="KW-1185">Reference proteome</keyword>
<reference evidence="1" key="1">
    <citation type="submission" date="2020-05" db="EMBL/GenBank/DDBJ databases">
        <title>Large-scale comparative analyses of tick genomes elucidate their genetic diversity and vector capacities.</title>
        <authorList>
            <person name="Jia N."/>
            <person name="Wang J."/>
            <person name="Shi W."/>
            <person name="Du L."/>
            <person name="Sun Y."/>
            <person name="Zhan W."/>
            <person name="Jiang J."/>
            <person name="Wang Q."/>
            <person name="Zhang B."/>
            <person name="Ji P."/>
            <person name="Sakyi L.B."/>
            <person name="Cui X."/>
            <person name="Yuan T."/>
            <person name="Jiang B."/>
            <person name="Yang W."/>
            <person name="Lam T.T.-Y."/>
            <person name="Chang Q."/>
            <person name="Ding S."/>
            <person name="Wang X."/>
            <person name="Zhu J."/>
            <person name="Ruan X."/>
            <person name="Zhao L."/>
            <person name="Wei J."/>
            <person name="Que T."/>
            <person name="Du C."/>
            <person name="Cheng J."/>
            <person name="Dai P."/>
            <person name="Han X."/>
            <person name="Huang E."/>
            <person name="Gao Y."/>
            <person name="Liu J."/>
            <person name="Shao H."/>
            <person name="Ye R."/>
            <person name="Li L."/>
            <person name="Wei W."/>
            <person name="Wang X."/>
            <person name="Wang C."/>
            <person name="Yang T."/>
            <person name="Huo Q."/>
            <person name="Li W."/>
            <person name="Guo W."/>
            <person name="Chen H."/>
            <person name="Zhou L."/>
            <person name="Ni X."/>
            <person name="Tian J."/>
            <person name="Zhou Y."/>
            <person name="Sheng Y."/>
            <person name="Liu T."/>
            <person name="Pan Y."/>
            <person name="Xia L."/>
            <person name="Li J."/>
            <person name="Zhao F."/>
            <person name="Cao W."/>
        </authorList>
    </citation>
    <scope>NUCLEOTIDE SEQUENCE</scope>
    <source>
        <strain evidence="1">Dsil-2018</strain>
    </source>
</reference>
<evidence type="ECO:0000313" key="2">
    <source>
        <dbReference type="Proteomes" id="UP000821865"/>
    </source>
</evidence>
<organism evidence="1 2">
    <name type="scientific">Dermacentor silvarum</name>
    <name type="common">Tick</name>
    <dbReference type="NCBI Taxonomy" id="543639"/>
    <lineage>
        <taxon>Eukaryota</taxon>
        <taxon>Metazoa</taxon>
        <taxon>Ecdysozoa</taxon>
        <taxon>Arthropoda</taxon>
        <taxon>Chelicerata</taxon>
        <taxon>Arachnida</taxon>
        <taxon>Acari</taxon>
        <taxon>Parasitiformes</taxon>
        <taxon>Ixodida</taxon>
        <taxon>Ixodoidea</taxon>
        <taxon>Ixodidae</taxon>
        <taxon>Rhipicephalinae</taxon>
        <taxon>Dermacentor</taxon>
    </lineage>
</organism>
<evidence type="ECO:0000313" key="1">
    <source>
        <dbReference type="EMBL" id="KAH7978722.1"/>
    </source>
</evidence>
<gene>
    <name evidence="1" type="ORF">HPB49_006547</name>
</gene>
<proteinExistence type="predicted"/>
<dbReference type="Proteomes" id="UP000821865">
    <property type="component" value="Chromosome 1"/>
</dbReference>